<dbReference type="AlphaFoldDB" id="A0A2N5H6Q2"/>
<evidence type="ECO:0000256" key="1">
    <source>
        <dbReference type="SAM" id="Phobius"/>
    </source>
</evidence>
<sequence>MKNTRTSGAFLIVQGTSLLKIIAALSLFIILIFSISGLLTSLKPQYRLMSASVNQAATNVNGELLYQLMGWENHHFLKVENSWVTTPKLTNLVFKLSSNINLNDPRSLLGRELPGFYQFDGKILVAGEGTNYTNMPVESAPPIEIMKEEREAALQNLEGLDKPTDENSAPAPGQTTGGREVVYVYFTHNRESYLPYLKGVTDPDLAYHSQINVTKIGDQLKRSLADRGIGSFIDKTDIQASLNEKGWKFPKSYDESRSVVQTAMANNHDLHYFIDIHRDSQRKDKTTVTINGKSYAKVAFIIGGKNPNYEKNAKFATELHNRLQKKYKGLSRGVIIKNAAGSNSIYNQNLSENAILIEFGGVDNTFDELNRSADALADVFSDFYWQAEKVNQDTEQPAKKQ</sequence>
<keyword evidence="1" id="KW-0812">Transmembrane</keyword>
<keyword evidence="1" id="KW-1133">Transmembrane helix</keyword>
<comment type="caution">
    <text evidence="2">The sequence shown here is derived from an EMBL/GenBank/DDBJ whole genome shotgun (WGS) entry which is preliminary data.</text>
</comment>
<keyword evidence="1" id="KW-0472">Membrane</keyword>
<dbReference type="InterPro" id="IPR010897">
    <property type="entry name" value="Spore_II_P"/>
</dbReference>
<dbReference type="RefSeq" id="WP_101651871.1">
    <property type="nucleotide sequence ID" value="NZ_PGVE01000102.1"/>
</dbReference>
<dbReference type="Proteomes" id="UP000234950">
    <property type="component" value="Unassembled WGS sequence"/>
</dbReference>
<proteinExistence type="predicted"/>
<feature type="transmembrane region" description="Helical" evidence="1">
    <location>
        <begin position="21"/>
        <end position="42"/>
    </location>
</feature>
<dbReference type="Gene3D" id="3.40.630.40">
    <property type="entry name" value="Zn-dependent exopeptidases"/>
    <property type="match status" value="1"/>
</dbReference>
<organism evidence="2 3">
    <name type="scientific">Neobacillus cucumis</name>
    <dbReference type="NCBI Taxonomy" id="1740721"/>
    <lineage>
        <taxon>Bacteria</taxon>
        <taxon>Bacillati</taxon>
        <taxon>Bacillota</taxon>
        <taxon>Bacilli</taxon>
        <taxon>Bacillales</taxon>
        <taxon>Bacillaceae</taxon>
        <taxon>Neobacillus</taxon>
    </lineage>
</organism>
<protein>
    <submittedName>
        <fullName evidence="2">Stage II sporulation protein P</fullName>
    </submittedName>
</protein>
<dbReference type="Pfam" id="PF07454">
    <property type="entry name" value="SpoIIP"/>
    <property type="match status" value="1"/>
</dbReference>
<name>A0A2N5H6Q2_9BACI</name>
<dbReference type="EMBL" id="PGVE01000102">
    <property type="protein sequence ID" value="PLS01210.1"/>
    <property type="molecule type" value="Genomic_DNA"/>
</dbReference>
<dbReference type="OrthoDB" id="1633470at2"/>
<gene>
    <name evidence="2" type="ORF">CVD27_25950</name>
</gene>
<reference evidence="2 3" key="1">
    <citation type="submission" date="2017-11" db="EMBL/GenBank/DDBJ databases">
        <title>Comparitive Functional Genomics of Dry Heat Resistant strains isolated from the Viking Spacecraft.</title>
        <authorList>
            <person name="Seuylemezian A."/>
            <person name="Cooper K."/>
            <person name="Vaishampayan P."/>
        </authorList>
    </citation>
    <scope>NUCLEOTIDE SEQUENCE [LARGE SCALE GENOMIC DNA]</scope>
    <source>
        <strain evidence="2 3">V32-6</strain>
    </source>
</reference>
<evidence type="ECO:0000313" key="2">
    <source>
        <dbReference type="EMBL" id="PLS01210.1"/>
    </source>
</evidence>
<dbReference type="NCBIfam" id="TIGR02867">
    <property type="entry name" value="spore_II_P"/>
    <property type="match status" value="1"/>
</dbReference>
<keyword evidence="3" id="KW-1185">Reference proteome</keyword>
<accession>A0A2N5H6Q2</accession>
<dbReference type="SUPFAM" id="SSF53187">
    <property type="entry name" value="Zn-dependent exopeptidases"/>
    <property type="match status" value="1"/>
</dbReference>
<evidence type="ECO:0000313" key="3">
    <source>
        <dbReference type="Proteomes" id="UP000234950"/>
    </source>
</evidence>